<proteinExistence type="predicted"/>
<evidence type="ECO:0000313" key="1">
    <source>
        <dbReference type="EMBL" id="KAF5464995.1"/>
    </source>
</evidence>
<comment type="caution">
    <text evidence="1">The sequence shown here is derived from an EMBL/GenBank/DDBJ whole genome shotgun (WGS) entry which is preliminary data.</text>
</comment>
<dbReference type="Proteomes" id="UP000619265">
    <property type="component" value="Unassembled WGS sequence"/>
</dbReference>
<dbReference type="EMBL" id="LIHL02000007">
    <property type="protein sequence ID" value="KAF5464995.1"/>
    <property type="molecule type" value="Genomic_DNA"/>
</dbReference>
<reference evidence="1" key="2">
    <citation type="submission" date="2020-03" db="EMBL/GenBank/DDBJ databases">
        <title>Walnut 2.0.</title>
        <authorList>
            <person name="Marrano A."/>
            <person name="Britton M."/>
            <person name="Zimin A.V."/>
            <person name="Zaini P.A."/>
            <person name="Workman R."/>
            <person name="Puiu D."/>
            <person name="Bianco L."/>
            <person name="Allen B.J."/>
            <person name="Troggio M."/>
            <person name="Leslie C.A."/>
            <person name="Timp W."/>
            <person name="Dendekar A."/>
            <person name="Salzberg S.L."/>
            <person name="Neale D.B."/>
        </authorList>
    </citation>
    <scope>NUCLEOTIDE SEQUENCE</scope>
    <source>
        <tissue evidence="1">Leaves</tissue>
    </source>
</reference>
<feature type="non-terminal residue" evidence="1">
    <location>
        <position position="1"/>
    </location>
</feature>
<sequence length="119" mass="13359">MIAVGQPELNPTLIQVSSFNRETLSELYKPLQDSLIKHCVDIIDLDKNHSSQSSIISKTRSIWSMVFPTPRRCWLPTGCLKLLEVLHGVLPKMSLIASDFSYLPDVRIPGERAPLVSTK</sequence>
<protein>
    <submittedName>
        <fullName evidence="1">Uncharacterized protein</fullName>
    </submittedName>
</protein>
<dbReference type="AlphaFoldDB" id="A0A834CNU0"/>
<accession>A0A834CNU0</accession>
<dbReference type="Gramene" id="Jr07_13890_p1">
    <property type="protein sequence ID" value="cds.Jr07_13890_p1"/>
    <property type="gene ID" value="Jr07_13890"/>
</dbReference>
<organism evidence="1 2">
    <name type="scientific">Juglans regia</name>
    <name type="common">English walnut</name>
    <dbReference type="NCBI Taxonomy" id="51240"/>
    <lineage>
        <taxon>Eukaryota</taxon>
        <taxon>Viridiplantae</taxon>
        <taxon>Streptophyta</taxon>
        <taxon>Embryophyta</taxon>
        <taxon>Tracheophyta</taxon>
        <taxon>Spermatophyta</taxon>
        <taxon>Magnoliopsida</taxon>
        <taxon>eudicotyledons</taxon>
        <taxon>Gunneridae</taxon>
        <taxon>Pentapetalae</taxon>
        <taxon>rosids</taxon>
        <taxon>fabids</taxon>
        <taxon>Fagales</taxon>
        <taxon>Juglandaceae</taxon>
        <taxon>Juglans</taxon>
    </lineage>
</organism>
<reference evidence="1" key="1">
    <citation type="submission" date="2015-10" db="EMBL/GenBank/DDBJ databases">
        <authorList>
            <person name="Martinez-Garcia P.J."/>
            <person name="Crepeau M.W."/>
            <person name="Puiu D."/>
            <person name="Gonzalez-Ibeas D."/>
            <person name="Whalen J."/>
            <person name="Stevens K."/>
            <person name="Paul R."/>
            <person name="Butterfield T."/>
            <person name="Britton M."/>
            <person name="Reagan R."/>
            <person name="Chakraborty S."/>
            <person name="Walawage S.L."/>
            <person name="Vasquez-Gross H.A."/>
            <person name="Cardeno C."/>
            <person name="Famula R."/>
            <person name="Pratt K."/>
            <person name="Kuruganti S."/>
            <person name="Aradhya M.K."/>
            <person name="Leslie C.A."/>
            <person name="Dandekar A.M."/>
            <person name="Salzberg S.L."/>
            <person name="Wegrzyn J.L."/>
            <person name="Langley C.H."/>
            <person name="Neale D.B."/>
        </authorList>
    </citation>
    <scope>NUCLEOTIDE SEQUENCE</scope>
    <source>
        <tissue evidence="1">Leaves</tissue>
    </source>
</reference>
<gene>
    <name evidence="1" type="ORF">F2P56_015030</name>
</gene>
<name>A0A834CNU0_JUGRE</name>
<evidence type="ECO:0000313" key="2">
    <source>
        <dbReference type="Proteomes" id="UP000619265"/>
    </source>
</evidence>